<evidence type="ECO:0000256" key="1">
    <source>
        <dbReference type="ARBA" id="ARBA00004141"/>
    </source>
</evidence>
<accession>A0A5K4F7G2</accession>
<evidence type="ECO:0000256" key="3">
    <source>
        <dbReference type="ARBA" id="ARBA00022989"/>
    </source>
</evidence>
<reference evidence="6" key="1">
    <citation type="journal article" date="2012" name="PLoS Negl. Trop. Dis.">
        <title>A systematically improved high quality genome and transcriptome of the human blood fluke Schistosoma mansoni.</title>
        <authorList>
            <person name="Protasio A.V."/>
            <person name="Tsai I.J."/>
            <person name="Babbage A."/>
            <person name="Nichol S."/>
            <person name="Hunt M."/>
            <person name="Aslett M.A."/>
            <person name="De Silva N."/>
            <person name="Velarde G.S."/>
            <person name="Anderson T.J."/>
            <person name="Clark R.C."/>
            <person name="Davidson C."/>
            <person name="Dillon G.P."/>
            <person name="Holroyd N.E."/>
            <person name="LoVerde P.T."/>
            <person name="Lloyd C."/>
            <person name="McQuillan J."/>
            <person name="Oliveira G."/>
            <person name="Otto T.D."/>
            <person name="Parker-Manuel S.J."/>
            <person name="Quail M.A."/>
            <person name="Wilson R.A."/>
            <person name="Zerlotini A."/>
            <person name="Dunne D.W."/>
            <person name="Berriman M."/>
        </authorList>
    </citation>
    <scope>NUCLEOTIDE SEQUENCE [LARGE SCALE GENOMIC DNA]</scope>
    <source>
        <strain evidence="6">Puerto Rican</strain>
    </source>
</reference>
<dbReference type="Pfam" id="PF00335">
    <property type="entry name" value="Tetraspanin"/>
    <property type="match status" value="1"/>
</dbReference>
<dbReference type="InParanoid" id="A0A5K4F7G2"/>
<feature type="transmembrane region" description="Helical" evidence="5">
    <location>
        <begin position="191"/>
        <end position="216"/>
    </location>
</feature>
<evidence type="ECO:0000256" key="2">
    <source>
        <dbReference type="ARBA" id="ARBA00022692"/>
    </source>
</evidence>
<dbReference type="Gene3D" id="1.10.1450.10">
    <property type="entry name" value="Tetraspanin"/>
    <property type="match status" value="1"/>
</dbReference>
<dbReference type="WBParaSite" id="Smp_320440.1">
    <property type="protein sequence ID" value="Smp_320440.1"/>
    <property type="gene ID" value="Smp_320440"/>
</dbReference>
<evidence type="ECO:0000256" key="4">
    <source>
        <dbReference type="ARBA" id="ARBA00023136"/>
    </source>
</evidence>
<reference evidence="7" key="2">
    <citation type="submission" date="2019-11" db="UniProtKB">
        <authorList>
            <consortium name="WormBaseParasite"/>
        </authorList>
    </citation>
    <scope>IDENTIFICATION</scope>
    <source>
        <strain evidence="7">Puerto Rican</strain>
    </source>
</reference>
<dbReference type="Proteomes" id="UP000008854">
    <property type="component" value="Unassembled WGS sequence"/>
</dbReference>
<feature type="transmembrane region" description="Helical" evidence="5">
    <location>
        <begin position="89"/>
        <end position="110"/>
    </location>
</feature>
<dbReference type="SUPFAM" id="SSF48652">
    <property type="entry name" value="Tetraspanin"/>
    <property type="match status" value="1"/>
</dbReference>
<keyword evidence="6" id="KW-1185">Reference proteome</keyword>
<dbReference type="PROSITE" id="PS51257">
    <property type="entry name" value="PROKAR_LIPOPROTEIN"/>
    <property type="match status" value="1"/>
</dbReference>
<protein>
    <submittedName>
        <fullName evidence="7">Tetraspanin</fullName>
    </submittedName>
</protein>
<evidence type="ECO:0000313" key="7">
    <source>
        <dbReference type="WBParaSite" id="Smp_320440.1"/>
    </source>
</evidence>
<dbReference type="GO" id="GO:0016020">
    <property type="term" value="C:membrane"/>
    <property type="evidence" value="ECO:0007669"/>
    <property type="project" value="UniProtKB-SubCell"/>
</dbReference>
<feature type="transmembrane region" description="Helical" evidence="5">
    <location>
        <begin position="60"/>
        <end position="83"/>
    </location>
</feature>
<sequence>MSFCKKKINHRLLRVTVIISSLIIIGCAVALIIFGSIFYSSIRKYNDKLDTTIKRVIECFVIVGCIMIFAGLLGLFGSCLNSIDVLCLFSVGLFSIIIVQLGTGITCLCYHIKLWDNLHLNIKKAVDNYHFNKNISTIMDKIHRDLKCCGSLNHLEYGDKIPSSCHEDGSIYKNGCTDALNRFSGQFLRTAIVLSLMFIILEVVAIGCSIYLAAYIDAKDQR</sequence>
<evidence type="ECO:0000313" key="6">
    <source>
        <dbReference type="Proteomes" id="UP000008854"/>
    </source>
</evidence>
<keyword evidence="3 5" id="KW-1133">Transmembrane helix</keyword>
<dbReference type="InterPro" id="IPR018499">
    <property type="entry name" value="Tetraspanin/Peripherin"/>
</dbReference>
<name>A0A5K4F7G2_SCHMA</name>
<comment type="subcellular location">
    <subcellularLocation>
        <location evidence="1">Membrane</location>
        <topology evidence="1">Multi-pass membrane protein</topology>
    </subcellularLocation>
</comment>
<dbReference type="AlphaFoldDB" id="A0A5K4F7G2"/>
<organism evidence="6 7">
    <name type="scientific">Schistosoma mansoni</name>
    <name type="common">Blood fluke</name>
    <dbReference type="NCBI Taxonomy" id="6183"/>
    <lineage>
        <taxon>Eukaryota</taxon>
        <taxon>Metazoa</taxon>
        <taxon>Spiralia</taxon>
        <taxon>Lophotrochozoa</taxon>
        <taxon>Platyhelminthes</taxon>
        <taxon>Trematoda</taxon>
        <taxon>Digenea</taxon>
        <taxon>Strigeidida</taxon>
        <taxon>Schistosomatoidea</taxon>
        <taxon>Schistosomatidae</taxon>
        <taxon>Schistosoma</taxon>
    </lineage>
</organism>
<proteinExistence type="predicted"/>
<keyword evidence="4 5" id="KW-0472">Membrane</keyword>
<evidence type="ECO:0000256" key="5">
    <source>
        <dbReference type="SAM" id="Phobius"/>
    </source>
</evidence>
<feature type="transmembrane region" description="Helical" evidence="5">
    <location>
        <begin position="12"/>
        <end position="39"/>
    </location>
</feature>
<dbReference type="CDD" id="cd03127">
    <property type="entry name" value="tetraspanin_LEL"/>
    <property type="match status" value="1"/>
</dbReference>
<keyword evidence="2 5" id="KW-0812">Transmembrane</keyword>
<dbReference type="InterPro" id="IPR008952">
    <property type="entry name" value="Tetraspanin_EC2_sf"/>
</dbReference>